<dbReference type="STRING" id="65735.SAMN04488075_2520"/>
<dbReference type="GO" id="GO:0005737">
    <property type="term" value="C:cytoplasm"/>
    <property type="evidence" value="ECO:0007669"/>
    <property type="project" value="TreeGrafter"/>
</dbReference>
<evidence type="ECO:0000259" key="1">
    <source>
        <dbReference type="PROSITE" id="PS50405"/>
    </source>
</evidence>
<evidence type="ECO:0000313" key="3">
    <source>
        <dbReference type="Proteomes" id="UP000199125"/>
    </source>
</evidence>
<dbReference type="Pfam" id="PF13409">
    <property type="entry name" value="GST_N_2"/>
    <property type="match status" value="1"/>
</dbReference>
<dbReference type="CDD" id="cd03205">
    <property type="entry name" value="GST_C_6"/>
    <property type="match status" value="1"/>
</dbReference>
<dbReference type="InterPro" id="IPR004045">
    <property type="entry name" value="Glutathione_S-Trfase_N"/>
</dbReference>
<protein>
    <submittedName>
        <fullName evidence="2">Glutathione S-transferase</fullName>
    </submittedName>
</protein>
<keyword evidence="3" id="KW-1185">Reference proteome</keyword>
<dbReference type="OrthoDB" id="9795329at2"/>
<dbReference type="GO" id="GO:0016740">
    <property type="term" value="F:transferase activity"/>
    <property type="evidence" value="ECO:0007669"/>
    <property type="project" value="UniProtKB-KW"/>
</dbReference>
<reference evidence="3" key="1">
    <citation type="submission" date="2016-10" db="EMBL/GenBank/DDBJ databases">
        <authorList>
            <person name="Varghese N."/>
            <person name="Submissions S."/>
        </authorList>
    </citation>
    <scope>NUCLEOTIDE SEQUENCE [LARGE SCALE GENOMIC DNA]</scope>
    <source>
        <strain evidence="3">DSM 11593</strain>
    </source>
</reference>
<organism evidence="2 3">
    <name type="scientific">Paracoccus alkenifer</name>
    <dbReference type="NCBI Taxonomy" id="65735"/>
    <lineage>
        <taxon>Bacteria</taxon>
        <taxon>Pseudomonadati</taxon>
        <taxon>Pseudomonadota</taxon>
        <taxon>Alphaproteobacteria</taxon>
        <taxon>Rhodobacterales</taxon>
        <taxon>Paracoccaceae</taxon>
        <taxon>Paracoccus</taxon>
    </lineage>
</organism>
<evidence type="ECO:0000313" key="2">
    <source>
        <dbReference type="EMBL" id="SEI05433.1"/>
    </source>
</evidence>
<dbReference type="InterPro" id="IPR050983">
    <property type="entry name" value="GST_Omega/HSP26"/>
</dbReference>
<dbReference type="SUPFAM" id="SSF52833">
    <property type="entry name" value="Thioredoxin-like"/>
    <property type="match status" value="1"/>
</dbReference>
<dbReference type="InterPro" id="IPR036282">
    <property type="entry name" value="Glutathione-S-Trfase_C_sf"/>
</dbReference>
<sequence length="204" mass="23135">MTLRIFFSPASPFVRKAMVAAHERGVEIEKLASAAWPVKRDPNIVKHNSTGKVPCLLLEDDTPVFDSRVISALIDSQGRTGQTLYPQDDRRFTVLTLEALADSILEAALLHRYENVLRPEDKRWDDWSRGQMEKVDSGLDDLEGRWFDALSAEFHAGAIAVACLLGYLDFRFADKDWRSTHPKLAEWFETVSKRPSMQENFPAG</sequence>
<dbReference type="PANTHER" id="PTHR43968:SF6">
    <property type="entry name" value="GLUTATHIONE S-TRANSFERASE OMEGA"/>
    <property type="match status" value="1"/>
</dbReference>
<dbReference type="PANTHER" id="PTHR43968">
    <property type="match status" value="1"/>
</dbReference>
<proteinExistence type="predicted"/>
<dbReference type="Proteomes" id="UP000199125">
    <property type="component" value="Unassembled WGS sequence"/>
</dbReference>
<dbReference type="Gene3D" id="3.40.30.10">
    <property type="entry name" value="Glutaredoxin"/>
    <property type="match status" value="1"/>
</dbReference>
<keyword evidence="2" id="KW-0808">Transferase</keyword>
<feature type="domain" description="GST C-terminal" evidence="1">
    <location>
        <begin position="87"/>
        <end position="204"/>
    </location>
</feature>
<dbReference type="RefSeq" id="WP_090848436.1">
    <property type="nucleotide sequence ID" value="NZ_FNXG01000004.1"/>
</dbReference>
<dbReference type="AlphaFoldDB" id="A0A1H6MTR4"/>
<dbReference type="InterPro" id="IPR010987">
    <property type="entry name" value="Glutathione-S-Trfase_C-like"/>
</dbReference>
<dbReference type="SUPFAM" id="SSF47616">
    <property type="entry name" value="GST C-terminal domain-like"/>
    <property type="match status" value="1"/>
</dbReference>
<name>A0A1H6MTR4_9RHOB</name>
<dbReference type="InterPro" id="IPR036249">
    <property type="entry name" value="Thioredoxin-like_sf"/>
</dbReference>
<dbReference type="Pfam" id="PF13410">
    <property type="entry name" value="GST_C_2"/>
    <property type="match status" value="1"/>
</dbReference>
<dbReference type="Gene3D" id="1.20.1050.10">
    <property type="match status" value="1"/>
</dbReference>
<dbReference type="PROSITE" id="PS50405">
    <property type="entry name" value="GST_CTER"/>
    <property type="match status" value="1"/>
</dbReference>
<gene>
    <name evidence="2" type="ORF">SAMN04488075_2520</name>
</gene>
<dbReference type="EMBL" id="FNXG01000004">
    <property type="protein sequence ID" value="SEI05433.1"/>
    <property type="molecule type" value="Genomic_DNA"/>
</dbReference>
<accession>A0A1H6MTR4</accession>